<dbReference type="Pfam" id="PF00501">
    <property type="entry name" value="AMP-binding"/>
    <property type="match status" value="1"/>
</dbReference>
<proteinExistence type="inferred from homology"/>
<dbReference type="NCBIfam" id="NF005702">
    <property type="entry name" value="PRK07514.1"/>
    <property type="match status" value="1"/>
</dbReference>
<dbReference type="Gene3D" id="3.30.300.30">
    <property type="match status" value="1"/>
</dbReference>
<feature type="domain" description="AMP-binding enzyme C-terminal" evidence="4">
    <location>
        <begin position="431"/>
        <end position="506"/>
    </location>
</feature>
<evidence type="ECO:0000313" key="6">
    <source>
        <dbReference type="Proteomes" id="UP000183656"/>
    </source>
</evidence>
<dbReference type="OrthoDB" id="9766486at2"/>
<dbReference type="STRING" id="343013.SAMN04489707_101631"/>
<comment type="similarity">
    <text evidence="1">Belongs to the ATP-dependent AMP-binding enzyme family.</text>
</comment>
<dbReference type="InterPro" id="IPR025110">
    <property type="entry name" value="AMP-bd_C"/>
</dbReference>
<dbReference type="AlphaFoldDB" id="A0A1I7IF54"/>
<feature type="domain" description="AMP-dependent synthetase/ligase" evidence="3">
    <location>
        <begin position="34"/>
        <end position="376"/>
    </location>
</feature>
<evidence type="ECO:0000313" key="5">
    <source>
        <dbReference type="EMBL" id="SFU71551.1"/>
    </source>
</evidence>
<evidence type="ECO:0000259" key="4">
    <source>
        <dbReference type="Pfam" id="PF13193"/>
    </source>
</evidence>
<dbReference type="InterPro" id="IPR000873">
    <property type="entry name" value="AMP-dep_synth/lig_dom"/>
</dbReference>
<dbReference type="SUPFAM" id="SSF56801">
    <property type="entry name" value="Acetyl-CoA synthetase-like"/>
    <property type="match status" value="1"/>
</dbReference>
<dbReference type="InterPro" id="IPR045851">
    <property type="entry name" value="AMP-bd_C_sf"/>
</dbReference>
<keyword evidence="6" id="KW-1185">Reference proteome</keyword>
<dbReference type="InterPro" id="IPR020845">
    <property type="entry name" value="AMP-binding_CS"/>
</dbReference>
<dbReference type="Gene3D" id="3.40.50.12780">
    <property type="entry name" value="N-terminal domain of ligase-like"/>
    <property type="match status" value="1"/>
</dbReference>
<evidence type="ECO:0000256" key="2">
    <source>
        <dbReference type="ARBA" id="ARBA00022598"/>
    </source>
</evidence>
<dbReference type="PANTHER" id="PTHR43201">
    <property type="entry name" value="ACYL-COA SYNTHETASE"/>
    <property type="match status" value="1"/>
</dbReference>
<dbReference type="PROSITE" id="PS00455">
    <property type="entry name" value="AMP_BINDING"/>
    <property type="match status" value="1"/>
</dbReference>
<accession>A0A1I7IF54</accession>
<dbReference type="CDD" id="cd05941">
    <property type="entry name" value="MCS"/>
    <property type="match status" value="1"/>
</dbReference>
<dbReference type="GO" id="GO:0031956">
    <property type="term" value="F:medium-chain fatty acid-CoA ligase activity"/>
    <property type="evidence" value="ECO:0007669"/>
    <property type="project" value="TreeGrafter"/>
</dbReference>
<keyword evidence="2" id="KW-0436">Ligase</keyword>
<evidence type="ECO:0000256" key="1">
    <source>
        <dbReference type="ARBA" id="ARBA00006432"/>
    </source>
</evidence>
<dbReference type="RefSeq" id="WP_054257150.1">
    <property type="nucleotide sequence ID" value="NZ_CYIG01000031.1"/>
</dbReference>
<dbReference type="GO" id="GO:0006631">
    <property type="term" value="P:fatty acid metabolic process"/>
    <property type="evidence" value="ECO:0007669"/>
    <property type="project" value="TreeGrafter"/>
</dbReference>
<dbReference type="PANTHER" id="PTHR43201:SF8">
    <property type="entry name" value="ACYL-COA SYNTHETASE FAMILY MEMBER 3"/>
    <property type="match status" value="1"/>
</dbReference>
<evidence type="ECO:0000259" key="3">
    <source>
        <dbReference type="Pfam" id="PF00501"/>
    </source>
</evidence>
<protein>
    <submittedName>
        <fullName evidence="5">Malonyl-CoA/methylmalonyl-CoA synthetase</fullName>
    </submittedName>
</protein>
<sequence length="522" mass="56654">MESCNLFSALRAAFPADLGQTAIEAAGPDGAPLYYTWRDLDQASARIANLLAALQLPEGSRIAVQVEKSVEAMLLYLATLRAGYVFLPLNTAYQSAEIEYFIGNAEPAVVVCTPGNFGWVSKIAFTAGSQHVFTLGDDRTGSLLERAAHHGDEHQPLPRQADDLAAILYTSGTTGRSKGAMLTHGNLLSNARVLKEYWGWRADDVLIHALPIFHVHGLFVAIHAALLGGSKMLWYGKFDARAVIAAMPRATVFMGVPTLYVRMLGEATLTREAARAMRLFISGSAPLLIETFRSWQERTGHTILERYGMSETIMLTSNPYTADARYGGQDERRGSTVGFPLPGVGLRIVDDQGQPVAVGAIGNIQVRGPNVFHGYWRMPEKTAEEFTVDAQGHPWFKTGDVGQQDARGYVSIVGRSKDLIISGGYNVYPAEVEGFINELPGVDESAVVGVPHPDFGEVGVALVTARPGAQLDGAAIIAQLKAQLAHFKVPKQCYVVAELPRNTMGKVQKNLLRDQYKALFQA</sequence>
<reference evidence="5 6" key="1">
    <citation type="submission" date="2016-10" db="EMBL/GenBank/DDBJ databases">
        <authorList>
            <person name="de Groot N.N."/>
        </authorList>
    </citation>
    <scope>NUCLEOTIDE SEQUENCE [LARGE SCALE GENOMIC DNA]</scope>
    <source>
        <strain evidence="5 6">R-24608</strain>
    </source>
</reference>
<name>A0A1I7IF54_9BURK</name>
<dbReference type="FunFam" id="3.30.300.30:FF:000008">
    <property type="entry name" value="2,3-dihydroxybenzoate-AMP ligase"/>
    <property type="match status" value="1"/>
</dbReference>
<gene>
    <name evidence="5" type="ORF">SAMN04489707_101631</name>
</gene>
<organism evidence="5 6">
    <name type="scientific">Paenacidovorax caeni</name>
    <dbReference type="NCBI Taxonomy" id="343013"/>
    <lineage>
        <taxon>Bacteria</taxon>
        <taxon>Pseudomonadati</taxon>
        <taxon>Pseudomonadota</taxon>
        <taxon>Betaproteobacteria</taxon>
        <taxon>Burkholderiales</taxon>
        <taxon>Comamonadaceae</taxon>
        <taxon>Paenacidovorax</taxon>
    </lineage>
</organism>
<dbReference type="Pfam" id="PF13193">
    <property type="entry name" value="AMP-binding_C"/>
    <property type="match status" value="1"/>
</dbReference>
<dbReference type="InterPro" id="IPR042099">
    <property type="entry name" value="ANL_N_sf"/>
</dbReference>
<dbReference type="EMBL" id="FPBX01000016">
    <property type="protein sequence ID" value="SFU71551.1"/>
    <property type="molecule type" value="Genomic_DNA"/>
</dbReference>
<dbReference type="Proteomes" id="UP000183656">
    <property type="component" value="Unassembled WGS sequence"/>
</dbReference>